<accession>B4DAR9</accession>
<evidence type="ECO:0000313" key="2">
    <source>
        <dbReference type="Proteomes" id="UP000005824"/>
    </source>
</evidence>
<name>B4DAR9_9BACT</name>
<dbReference type="AlphaFoldDB" id="B4DAR9"/>
<dbReference type="EMBL" id="ABVL01000032">
    <property type="protein sequence ID" value="EDY16479.1"/>
    <property type="molecule type" value="Genomic_DNA"/>
</dbReference>
<sequence length="171" mass="19404">MLNAFRPASEWSQANRDDGWFGHLDVWHGYPDIIADEAPAAEKRARLPLVQQTAHSRPRPDRRGNGHLLSLRRKHLFRQVDRCTSKPTSGRLLCGSGSLKESLRGTVKLRLKAPVVPIIRLYMEAAAFRALIHRSLPLRNDDWPNQSILLQNVSWHRTLHEAFDGGEHGVA</sequence>
<comment type="caution">
    <text evidence="1">The sequence shown here is derived from an EMBL/GenBank/DDBJ whole genome shotgun (WGS) entry which is preliminary data.</text>
</comment>
<organism evidence="1 2">
    <name type="scientific">Chthoniobacter flavus Ellin428</name>
    <dbReference type="NCBI Taxonomy" id="497964"/>
    <lineage>
        <taxon>Bacteria</taxon>
        <taxon>Pseudomonadati</taxon>
        <taxon>Verrucomicrobiota</taxon>
        <taxon>Spartobacteria</taxon>
        <taxon>Chthoniobacterales</taxon>
        <taxon>Chthoniobacteraceae</taxon>
        <taxon>Chthoniobacter</taxon>
    </lineage>
</organism>
<evidence type="ECO:0000313" key="1">
    <source>
        <dbReference type="EMBL" id="EDY16479.1"/>
    </source>
</evidence>
<protein>
    <submittedName>
        <fullName evidence="1">Uncharacterized protein</fullName>
    </submittedName>
</protein>
<reference evidence="1 2" key="1">
    <citation type="journal article" date="2011" name="J. Bacteriol.">
        <title>Genome sequence of Chthoniobacter flavus Ellin428, an aerobic heterotrophic soil bacterium.</title>
        <authorList>
            <person name="Kant R."/>
            <person name="van Passel M.W."/>
            <person name="Palva A."/>
            <person name="Lucas S."/>
            <person name="Lapidus A."/>
            <person name="Glavina Del Rio T."/>
            <person name="Dalin E."/>
            <person name="Tice H."/>
            <person name="Bruce D."/>
            <person name="Goodwin L."/>
            <person name="Pitluck S."/>
            <person name="Larimer F.W."/>
            <person name="Land M.L."/>
            <person name="Hauser L."/>
            <person name="Sangwan P."/>
            <person name="de Vos W.M."/>
            <person name="Janssen P.H."/>
            <person name="Smidt H."/>
        </authorList>
    </citation>
    <scope>NUCLEOTIDE SEQUENCE [LARGE SCALE GENOMIC DNA]</scope>
    <source>
        <strain evidence="1 2">Ellin428</strain>
    </source>
</reference>
<proteinExistence type="predicted"/>
<dbReference type="Proteomes" id="UP000005824">
    <property type="component" value="Unassembled WGS sequence"/>
</dbReference>
<keyword evidence="2" id="KW-1185">Reference proteome</keyword>
<dbReference type="InParanoid" id="B4DAR9"/>
<gene>
    <name evidence="1" type="ORF">CfE428DRAFT_6010</name>
</gene>